<feature type="compositionally biased region" description="Low complexity" evidence="1">
    <location>
        <begin position="144"/>
        <end position="155"/>
    </location>
</feature>
<feature type="compositionally biased region" description="Low complexity" evidence="1">
    <location>
        <begin position="395"/>
        <end position="409"/>
    </location>
</feature>
<feature type="compositionally biased region" description="Low complexity" evidence="1">
    <location>
        <begin position="613"/>
        <end position="627"/>
    </location>
</feature>
<dbReference type="PANTHER" id="PTHR31807:SF37">
    <property type="entry name" value="HAUS AUGMIN-LIKE COMPLEX SUBUNIT 8"/>
    <property type="match status" value="1"/>
</dbReference>
<feature type="compositionally biased region" description="Polar residues" evidence="1">
    <location>
        <begin position="166"/>
        <end position="183"/>
    </location>
</feature>
<keyword evidence="3" id="KW-1185">Reference proteome</keyword>
<dbReference type="AlphaFoldDB" id="A0A383W713"/>
<evidence type="ECO:0000313" key="2">
    <source>
        <dbReference type="EMBL" id="SZX72942.1"/>
    </source>
</evidence>
<proteinExistence type="predicted"/>
<feature type="region of interest" description="Disordered" evidence="1">
    <location>
        <begin position="852"/>
        <end position="886"/>
    </location>
</feature>
<feature type="region of interest" description="Disordered" evidence="1">
    <location>
        <begin position="547"/>
        <end position="651"/>
    </location>
</feature>
<feature type="compositionally biased region" description="Low complexity" evidence="1">
    <location>
        <begin position="568"/>
        <end position="585"/>
    </location>
</feature>
<feature type="compositionally biased region" description="Low complexity" evidence="1">
    <location>
        <begin position="188"/>
        <end position="199"/>
    </location>
</feature>
<sequence length="948" mass="95797">MQDNDQQGALGAPSTDLAARTAGGKPKTREVKARYLQAKPTPASHRQLPPGGRPSQAFQSAPAGWVELQLPNHHGSTPLMVNTAAAGSSASAVFTQTGKPRRTTAQPTPATGATQQRALLQQRRQQQQQQQAITTGLVTPAPTQQAAGQQRQQQQHDVAPMPDTGRNASTAGPPQQLHSTSVSGALISPGSSRSSTSCSVRHGHDVGTTADNSASHARHPGSVAAAELQTPQASRLSASMGLGCPSAVQLGRMGMSLDIGSAMRGSSRRPSDKEAAELKAKLEAYKASKQQHSARGAPVSARGSSQGGFKEPAPKTMFKAAAASMAGLVKAPNSARGAPSLPRGAPARPTPGTTGAVAAAAAATPAAPPPSSTATAGSSPASAFTATMATLQHTGSGSKGSRPPSSGGKQQASGRPAGVPALPMDWLQQAGAGSAVTPSRAQLLRRASLPGSATKIPTLNLSAAAAQQQQQQQAEGVGVSAPLTSRRVSSAACVPLPDATPRAFRDAPPSRLPRTPRGPMQLAAAEPAPARAAAAAVPSLKLAGLSAAAGGSTTPASGSMSSRHRPRAAGAAAAAHPPSSSRTPRLSGMPGSAGPKAAGTPPRPMTARHQTHASGAAAVAAALAAAAQQHDRGVRPTPRGQGSAGTATSSAGASASLSASVSSSVAGAAAAKQTGQEGTEGVRQQMQLQCLQRMQLRHLIARMEAALHAKKDKANTAIAAAAAAVVDLYSELQAVKGHLQHEQWRNELQQVLQRQLPKLKAWADLQAQHSSNLGQLQAACRTALSHVPLLNGASVGHAPEAPDLDLLQRQLVHGMQLLQEVQPALQQLLGPDLAAIHSSSSSSSSSAAAGAAAAASSGGQQGPEAAAGQQGSAATAQKPRPGLQPVHNSIKTTAVLAEQLMSVASEECSLLGQLAQQLSQLSDLHLYANSMQVQLEQMKQAAAAQGGI</sequence>
<feature type="region of interest" description="Disordered" evidence="1">
    <location>
        <begin position="286"/>
        <end position="312"/>
    </location>
</feature>
<dbReference type="GO" id="GO:0051225">
    <property type="term" value="P:spindle assembly"/>
    <property type="evidence" value="ECO:0007669"/>
    <property type="project" value="TreeGrafter"/>
</dbReference>
<dbReference type="GO" id="GO:0005880">
    <property type="term" value="C:nuclear microtubule"/>
    <property type="evidence" value="ECO:0007669"/>
    <property type="project" value="TreeGrafter"/>
</dbReference>
<evidence type="ECO:0000313" key="3">
    <source>
        <dbReference type="Proteomes" id="UP000256970"/>
    </source>
</evidence>
<organism evidence="2 3">
    <name type="scientific">Tetradesmus obliquus</name>
    <name type="common">Green alga</name>
    <name type="synonym">Acutodesmus obliquus</name>
    <dbReference type="NCBI Taxonomy" id="3088"/>
    <lineage>
        <taxon>Eukaryota</taxon>
        <taxon>Viridiplantae</taxon>
        <taxon>Chlorophyta</taxon>
        <taxon>core chlorophytes</taxon>
        <taxon>Chlorophyceae</taxon>
        <taxon>CS clade</taxon>
        <taxon>Sphaeropleales</taxon>
        <taxon>Scenedesmaceae</taxon>
        <taxon>Tetradesmus</taxon>
    </lineage>
</organism>
<feature type="region of interest" description="Disordered" evidence="1">
    <location>
        <begin position="1"/>
        <end position="230"/>
    </location>
</feature>
<gene>
    <name evidence="2" type="ORF">BQ4739_LOCUS13076</name>
</gene>
<feature type="compositionally biased region" description="Low complexity" evidence="1">
    <location>
        <begin position="547"/>
        <end position="561"/>
    </location>
</feature>
<dbReference type="GO" id="GO:0008017">
    <property type="term" value="F:microtubule binding"/>
    <property type="evidence" value="ECO:0007669"/>
    <property type="project" value="TreeGrafter"/>
</dbReference>
<dbReference type="Proteomes" id="UP000256970">
    <property type="component" value="Unassembled WGS sequence"/>
</dbReference>
<feature type="compositionally biased region" description="Low complexity" evidence="1">
    <location>
        <begin position="852"/>
        <end position="877"/>
    </location>
</feature>
<name>A0A383W713_TETOB</name>
<dbReference type="STRING" id="3088.A0A383W713"/>
<protein>
    <submittedName>
        <fullName evidence="2">Uncharacterized protein</fullName>
    </submittedName>
</protein>
<accession>A0A383W713</accession>
<feature type="region of interest" description="Disordered" evidence="1">
    <location>
        <begin position="332"/>
        <end position="421"/>
    </location>
</feature>
<feature type="compositionally biased region" description="Low complexity" evidence="1">
    <location>
        <begin position="372"/>
        <end position="387"/>
    </location>
</feature>
<dbReference type="GO" id="GO:0005737">
    <property type="term" value="C:cytoplasm"/>
    <property type="evidence" value="ECO:0007669"/>
    <property type="project" value="TreeGrafter"/>
</dbReference>
<evidence type="ECO:0000256" key="1">
    <source>
        <dbReference type="SAM" id="MobiDB-lite"/>
    </source>
</evidence>
<feature type="region of interest" description="Disordered" evidence="1">
    <location>
        <begin position="492"/>
        <end position="527"/>
    </location>
</feature>
<feature type="compositionally biased region" description="Low complexity" evidence="1">
    <location>
        <begin position="103"/>
        <end position="132"/>
    </location>
</feature>
<feature type="compositionally biased region" description="Low complexity" evidence="1">
    <location>
        <begin position="344"/>
        <end position="365"/>
    </location>
</feature>
<feature type="compositionally biased region" description="Polar residues" evidence="1">
    <location>
        <begin position="133"/>
        <end position="143"/>
    </location>
</feature>
<dbReference type="PANTHER" id="PTHR31807">
    <property type="entry name" value="AUGMIN FAMILY MEMBER"/>
    <property type="match status" value="1"/>
</dbReference>
<dbReference type="EMBL" id="FNXT01001178">
    <property type="protein sequence ID" value="SZX72942.1"/>
    <property type="molecule type" value="Genomic_DNA"/>
</dbReference>
<feature type="compositionally biased region" description="Polar residues" evidence="1">
    <location>
        <begin position="85"/>
        <end position="98"/>
    </location>
</feature>
<reference evidence="2 3" key="1">
    <citation type="submission" date="2016-10" db="EMBL/GenBank/DDBJ databases">
        <authorList>
            <person name="Cai Z."/>
        </authorList>
    </citation>
    <scope>NUCLEOTIDE SEQUENCE [LARGE SCALE GENOMIC DNA]</scope>
</reference>